<evidence type="ECO:0000313" key="1">
    <source>
        <dbReference type="EMBL" id="KAJ0180944.1"/>
    </source>
</evidence>
<comment type="caution">
    <text evidence="1">The sequence shown here is derived from an EMBL/GenBank/DDBJ whole genome shotgun (WGS) entry which is preliminary data.</text>
</comment>
<dbReference type="EMBL" id="CM034391">
    <property type="protein sequence ID" value="KAJ0180944.1"/>
    <property type="molecule type" value="Genomic_DNA"/>
</dbReference>
<protein>
    <submittedName>
        <fullName evidence="1">Uncharacterized protein</fullName>
    </submittedName>
</protein>
<accession>A0ACC1DAJ3</accession>
<proteinExistence type="predicted"/>
<dbReference type="Proteomes" id="UP000824533">
    <property type="component" value="Linkage Group LG05"/>
</dbReference>
<organism evidence="1 2">
    <name type="scientific">Dendrolimus kikuchii</name>
    <dbReference type="NCBI Taxonomy" id="765133"/>
    <lineage>
        <taxon>Eukaryota</taxon>
        <taxon>Metazoa</taxon>
        <taxon>Ecdysozoa</taxon>
        <taxon>Arthropoda</taxon>
        <taxon>Hexapoda</taxon>
        <taxon>Insecta</taxon>
        <taxon>Pterygota</taxon>
        <taxon>Neoptera</taxon>
        <taxon>Endopterygota</taxon>
        <taxon>Lepidoptera</taxon>
        <taxon>Glossata</taxon>
        <taxon>Ditrysia</taxon>
        <taxon>Bombycoidea</taxon>
        <taxon>Lasiocampidae</taxon>
        <taxon>Dendrolimus</taxon>
    </lineage>
</organism>
<reference evidence="1 2" key="1">
    <citation type="journal article" date="2021" name="Front. Genet.">
        <title>Chromosome-Level Genome Assembly Reveals Significant Gene Expansion in the Toll and IMD Signaling Pathways of Dendrolimus kikuchii.</title>
        <authorList>
            <person name="Zhou J."/>
            <person name="Wu P."/>
            <person name="Xiong Z."/>
            <person name="Liu N."/>
            <person name="Zhao N."/>
            <person name="Ji M."/>
            <person name="Qiu Y."/>
            <person name="Yang B."/>
        </authorList>
    </citation>
    <scope>NUCLEOTIDE SEQUENCE [LARGE SCALE GENOMIC DNA]</scope>
    <source>
        <strain evidence="1">Ann1</strain>
    </source>
</reference>
<name>A0ACC1DAJ3_9NEOP</name>
<evidence type="ECO:0000313" key="2">
    <source>
        <dbReference type="Proteomes" id="UP000824533"/>
    </source>
</evidence>
<keyword evidence="2" id="KW-1185">Reference proteome</keyword>
<gene>
    <name evidence="1" type="ORF">K1T71_003029</name>
</gene>
<sequence length="121" mass="13571">MKYILVIAGLCFFVETITCCCLSDSKPTYIIIEVPESSSDWWPKTSSKCSKTSSCSKSSSCCKSSSCSEEPRYYKSKCGKSSRKSCDGDKLKTYLNFAEMEYPLSIMDVFPYYSNSDCGSY</sequence>